<feature type="signal peptide" evidence="1">
    <location>
        <begin position="1"/>
        <end position="24"/>
    </location>
</feature>
<reference evidence="3 4" key="1">
    <citation type="submission" date="2016-01" db="EMBL/GenBank/DDBJ databases">
        <title>The new phylogeny of the genus Mycobacterium.</title>
        <authorList>
            <person name="Tarcisio F."/>
            <person name="Conor M."/>
            <person name="Antonella G."/>
            <person name="Elisabetta G."/>
            <person name="Giulia F.S."/>
            <person name="Sara T."/>
            <person name="Anna F."/>
            <person name="Clotilde B."/>
            <person name="Roberto B."/>
            <person name="Veronica D.S."/>
            <person name="Fabio R."/>
            <person name="Monica P."/>
            <person name="Olivier J."/>
            <person name="Enrico T."/>
            <person name="Nicola S."/>
        </authorList>
    </citation>
    <scope>NUCLEOTIDE SEQUENCE [LARGE SCALE GENOMIC DNA]</scope>
    <source>
        <strain evidence="3 4">DSM 44179</strain>
    </source>
</reference>
<sequence>MCAIAAPVLAAGLLAGCASTVAGTARFAGLGSDGATVSAAQLDGLFPDAGAVADLARTGPLGAPRTYSSPPAATAGPDSPSCTAAVLPGAGYPGSQTDVRGQSLTETSGKNPGTVEMMVVRFDTATDATSFVDGLWSSWGQCGGELVRFAGDDGNWVLGAPRIAYGARTVGRAREGGQGFGCARAVGVRGNLVADVTDCGADRSVVADRAARLVEAILDSA</sequence>
<dbReference type="EMBL" id="LQOJ01000041">
    <property type="protein sequence ID" value="ORV02456.1"/>
    <property type="molecule type" value="Genomic_DNA"/>
</dbReference>
<dbReference type="InterPro" id="IPR038232">
    <property type="entry name" value="PknH-like_Extracell_sf"/>
</dbReference>
<dbReference type="InterPro" id="IPR026954">
    <property type="entry name" value="PknH-like_Extracell"/>
</dbReference>
<dbReference type="Pfam" id="PF14032">
    <property type="entry name" value="PknH_C"/>
    <property type="match status" value="1"/>
</dbReference>
<dbReference type="Gene3D" id="3.40.1000.70">
    <property type="entry name" value="PknH-like extracellular domain"/>
    <property type="match status" value="1"/>
</dbReference>
<dbReference type="AlphaFoldDB" id="A0A1X1RB53"/>
<dbReference type="Proteomes" id="UP000193484">
    <property type="component" value="Unassembled WGS sequence"/>
</dbReference>
<gene>
    <name evidence="3" type="ORF">AWC04_12195</name>
</gene>
<keyword evidence="1" id="KW-0732">Signal</keyword>
<dbReference type="STRING" id="1793.AWC04_12195"/>
<keyword evidence="4" id="KW-1185">Reference proteome</keyword>
<feature type="chain" id="PRO_5038443737" description="PknH-like extracellular domain-containing protein" evidence="1">
    <location>
        <begin position="25"/>
        <end position="221"/>
    </location>
</feature>
<organism evidence="3 4">
    <name type="scientific">Mycolicibacterium fallax</name>
    <name type="common">Mycobacterium fallax</name>
    <dbReference type="NCBI Taxonomy" id="1793"/>
    <lineage>
        <taxon>Bacteria</taxon>
        <taxon>Bacillati</taxon>
        <taxon>Actinomycetota</taxon>
        <taxon>Actinomycetes</taxon>
        <taxon>Mycobacteriales</taxon>
        <taxon>Mycobacteriaceae</taxon>
        <taxon>Mycolicibacterium</taxon>
    </lineage>
</organism>
<evidence type="ECO:0000313" key="3">
    <source>
        <dbReference type="EMBL" id="ORV02456.1"/>
    </source>
</evidence>
<name>A0A1X1RB53_MYCFA</name>
<evidence type="ECO:0000259" key="2">
    <source>
        <dbReference type="Pfam" id="PF14032"/>
    </source>
</evidence>
<protein>
    <recommendedName>
        <fullName evidence="2">PknH-like extracellular domain-containing protein</fullName>
    </recommendedName>
</protein>
<evidence type="ECO:0000256" key="1">
    <source>
        <dbReference type="SAM" id="SignalP"/>
    </source>
</evidence>
<accession>A0A1X1RB53</accession>
<evidence type="ECO:0000313" key="4">
    <source>
        <dbReference type="Proteomes" id="UP000193484"/>
    </source>
</evidence>
<comment type="caution">
    <text evidence="3">The sequence shown here is derived from an EMBL/GenBank/DDBJ whole genome shotgun (WGS) entry which is preliminary data.</text>
</comment>
<proteinExistence type="predicted"/>
<feature type="domain" description="PknH-like extracellular" evidence="2">
    <location>
        <begin position="37"/>
        <end position="219"/>
    </location>
</feature>